<accession>A0AAE3JI87</accession>
<protein>
    <submittedName>
        <fullName evidence="1">Uncharacterized protein</fullName>
    </submittedName>
</protein>
<evidence type="ECO:0000313" key="1">
    <source>
        <dbReference type="EMBL" id="MCC2232781.1"/>
    </source>
</evidence>
<gene>
    <name evidence="1" type="ORF">LKD81_17620</name>
</gene>
<sequence>MAKAVAQRLAAVNCQDERFAPLTAAARRAFWQTRRAGTSRACPPIHILAIVDIGFSTGVVAGCAPFWGVPDAVVCCLSSYGGGAGEFA</sequence>
<keyword evidence="2" id="KW-1185">Reference proteome</keyword>
<proteinExistence type="predicted"/>
<dbReference type="Proteomes" id="UP001198182">
    <property type="component" value="Unassembled WGS sequence"/>
</dbReference>
<dbReference type="EMBL" id="JAJEQR010000100">
    <property type="protein sequence ID" value="MCC2232781.1"/>
    <property type="molecule type" value="Genomic_DNA"/>
</dbReference>
<comment type="caution">
    <text evidence="1">The sequence shown here is derived from an EMBL/GenBank/DDBJ whole genome shotgun (WGS) entry which is preliminary data.</text>
</comment>
<name>A0AAE3JI87_9FIRM</name>
<dbReference type="RefSeq" id="WP_308455165.1">
    <property type="nucleotide sequence ID" value="NZ_JAJEQR010000100.1"/>
</dbReference>
<reference evidence="1" key="1">
    <citation type="submission" date="2021-10" db="EMBL/GenBank/DDBJ databases">
        <title>Anaerobic single-cell dispensing facilitates the cultivation of human gut bacteria.</title>
        <authorList>
            <person name="Afrizal A."/>
        </authorList>
    </citation>
    <scope>NUCLEOTIDE SEQUENCE</scope>
    <source>
        <strain evidence="1">CLA-AA-H215</strain>
    </source>
</reference>
<organism evidence="1 2">
    <name type="scientific">Hominifimenecus microfluidus</name>
    <dbReference type="NCBI Taxonomy" id="2885348"/>
    <lineage>
        <taxon>Bacteria</taxon>
        <taxon>Bacillati</taxon>
        <taxon>Bacillota</taxon>
        <taxon>Clostridia</taxon>
        <taxon>Lachnospirales</taxon>
        <taxon>Lachnospiraceae</taxon>
        <taxon>Hominifimenecus</taxon>
    </lineage>
</organism>
<dbReference type="AlphaFoldDB" id="A0AAE3JI87"/>
<evidence type="ECO:0000313" key="2">
    <source>
        <dbReference type="Proteomes" id="UP001198182"/>
    </source>
</evidence>